<dbReference type="GO" id="GO:0071555">
    <property type="term" value="P:cell wall organization"/>
    <property type="evidence" value="ECO:0007669"/>
    <property type="project" value="UniProtKB-UniRule"/>
</dbReference>
<evidence type="ECO:0000256" key="6">
    <source>
        <dbReference type="PROSITE-ProRule" id="PRU01373"/>
    </source>
</evidence>
<sequence>MKHFNLLLTALCLAVVFVFLLILGPDVEKARLDKESGTPATGDAVVTSDQETEEAALVSSEEAGQEESKALSYGFNLKYDKYLVERPYTYIVNGEKRYFQFNLMRQRIDTVEKAMGSYRMTYIDNYKNRNGQAPQYKGRDVDPQGGSRGASAPAYPDIRQPEEFIYLADGTLVQVLEEDQDFTLVGLVGTDAEFSVPNRYIPQEDGLISLKKVIIVDRKNQNIATFEKEGESWNITSYSKATTGKEGRYHQLTPLGYYFAIEKKPKFYYLKDGTDQIEGYAPYAVRFTAGAYTHGVSSAYTYTADGGRLDPGIHEFSSSIGTVPLSHKCVRNYTSHAKFIYDWYEHGSTIVIVIE</sequence>
<comment type="pathway">
    <text evidence="1 6">Cell wall biogenesis; peptidoglycan biosynthesis.</text>
</comment>
<dbReference type="Gene3D" id="2.40.440.10">
    <property type="entry name" value="L,D-transpeptidase catalytic domain-like"/>
    <property type="match status" value="1"/>
</dbReference>
<evidence type="ECO:0000259" key="8">
    <source>
        <dbReference type="PROSITE" id="PS52029"/>
    </source>
</evidence>
<dbReference type="GO" id="GO:0009252">
    <property type="term" value="P:peptidoglycan biosynthetic process"/>
    <property type="evidence" value="ECO:0007669"/>
    <property type="project" value="UniProtKB-UniPathway"/>
</dbReference>
<evidence type="ECO:0000313" key="9">
    <source>
        <dbReference type="EMBL" id="QIB68458.1"/>
    </source>
</evidence>
<name>A0A858BTQ6_9FIRM</name>
<feature type="region of interest" description="Disordered" evidence="7">
    <location>
        <begin position="129"/>
        <end position="154"/>
    </location>
</feature>
<dbReference type="Pfam" id="PF03734">
    <property type="entry name" value="YkuD"/>
    <property type="match status" value="1"/>
</dbReference>
<keyword evidence="10" id="KW-1185">Reference proteome</keyword>
<dbReference type="PROSITE" id="PS52029">
    <property type="entry name" value="LD_TPASE"/>
    <property type="match status" value="1"/>
</dbReference>
<reference evidence="9 10" key="1">
    <citation type="submission" date="2020-02" db="EMBL/GenBank/DDBJ databases">
        <authorList>
            <person name="Kim Y.B."/>
            <person name="Roh S.W."/>
        </authorList>
    </citation>
    <scope>NUCLEOTIDE SEQUENCE [LARGE SCALE GENOMIC DNA]</scope>
    <source>
        <strain evidence="9 10">DSM 103574</strain>
    </source>
</reference>
<evidence type="ECO:0000256" key="7">
    <source>
        <dbReference type="SAM" id="MobiDB-lite"/>
    </source>
</evidence>
<evidence type="ECO:0000256" key="3">
    <source>
        <dbReference type="ARBA" id="ARBA00022960"/>
    </source>
</evidence>
<feature type="active site" description="Proton donor/acceptor" evidence="6">
    <location>
        <position position="294"/>
    </location>
</feature>
<proteinExistence type="predicted"/>
<keyword evidence="4 6" id="KW-0573">Peptidoglycan synthesis</keyword>
<evidence type="ECO:0000256" key="1">
    <source>
        <dbReference type="ARBA" id="ARBA00004752"/>
    </source>
</evidence>
<dbReference type="AlphaFoldDB" id="A0A858BTQ6"/>
<dbReference type="UniPathway" id="UPA00219"/>
<gene>
    <name evidence="9" type="ORF">Ami103574_03600</name>
</gene>
<keyword evidence="5 6" id="KW-0961">Cell wall biogenesis/degradation</keyword>
<evidence type="ECO:0000256" key="2">
    <source>
        <dbReference type="ARBA" id="ARBA00022679"/>
    </source>
</evidence>
<dbReference type="EMBL" id="CP048649">
    <property type="protein sequence ID" value="QIB68458.1"/>
    <property type="molecule type" value="Genomic_DNA"/>
</dbReference>
<dbReference type="SUPFAM" id="SSF141523">
    <property type="entry name" value="L,D-transpeptidase catalytic domain-like"/>
    <property type="match status" value="1"/>
</dbReference>
<protein>
    <submittedName>
        <fullName evidence="9">Murein L,D-transpeptidase</fullName>
    </submittedName>
</protein>
<dbReference type="Proteomes" id="UP000466848">
    <property type="component" value="Chromosome"/>
</dbReference>
<dbReference type="InterPro" id="IPR005490">
    <property type="entry name" value="LD_TPept_cat_dom"/>
</dbReference>
<accession>A0A858BTQ6</accession>
<dbReference type="KEGG" id="abut:Ami103574_03600"/>
<dbReference type="RefSeq" id="WP_163065321.1">
    <property type="nucleotide sequence ID" value="NZ_CP048649.1"/>
</dbReference>
<organism evidence="9 10">
    <name type="scientific">Aminipila butyrica</name>
    <dbReference type="NCBI Taxonomy" id="433296"/>
    <lineage>
        <taxon>Bacteria</taxon>
        <taxon>Bacillati</taxon>
        <taxon>Bacillota</taxon>
        <taxon>Clostridia</taxon>
        <taxon>Peptostreptococcales</taxon>
        <taxon>Anaerovoracaceae</taxon>
        <taxon>Aminipila</taxon>
    </lineage>
</organism>
<dbReference type="CDD" id="cd16913">
    <property type="entry name" value="YkuD_like"/>
    <property type="match status" value="1"/>
</dbReference>
<keyword evidence="2" id="KW-0808">Transferase</keyword>
<feature type="domain" description="L,D-TPase catalytic" evidence="8">
    <location>
        <begin position="212"/>
        <end position="353"/>
    </location>
</feature>
<dbReference type="InterPro" id="IPR038063">
    <property type="entry name" value="Transpep_catalytic_dom"/>
</dbReference>
<dbReference type="GO" id="GO:0008360">
    <property type="term" value="P:regulation of cell shape"/>
    <property type="evidence" value="ECO:0007669"/>
    <property type="project" value="UniProtKB-UniRule"/>
</dbReference>
<keyword evidence="3 6" id="KW-0133">Cell shape</keyword>
<evidence type="ECO:0000313" key="10">
    <source>
        <dbReference type="Proteomes" id="UP000466848"/>
    </source>
</evidence>
<evidence type="ECO:0000256" key="5">
    <source>
        <dbReference type="ARBA" id="ARBA00023316"/>
    </source>
</evidence>
<evidence type="ECO:0000256" key="4">
    <source>
        <dbReference type="ARBA" id="ARBA00022984"/>
    </source>
</evidence>
<dbReference type="GO" id="GO:0016740">
    <property type="term" value="F:transferase activity"/>
    <property type="evidence" value="ECO:0007669"/>
    <property type="project" value="UniProtKB-KW"/>
</dbReference>
<feature type="active site" description="Nucleophile" evidence="6">
    <location>
        <position position="329"/>
    </location>
</feature>